<comment type="caution">
    <text evidence="16">The sequence shown here is derived from an EMBL/GenBank/DDBJ whole genome shotgun (WGS) entry which is preliminary data.</text>
</comment>
<dbReference type="Pfam" id="PF03481">
    <property type="entry name" value="Sua5_C"/>
    <property type="match status" value="1"/>
</dbReference>
<gene>
    <name evidence="16" type="ORF">SBRCBS47491_007733</name>
</gene>
<keyword evidence="9 13" id="KW-0547">Nucleotide-binding</keyword>
<dbReference type="EMBL" id="CAWUHC010000090">
    <property type="protein sequence ID" value="CAK7230864.1"/>
    <property type="molecule type" value="Genomic_DNA"/>
</dbReference>
<keyword evidence="5 13" id="KW-0963">Cytoplasm</keyword>
<organism evidence="16 17">
    <name type="scientific">Sporothrix bragantina</name>
    <dbReference type="NCBI Taxonomy" id="671064"/>
    <lineage>
        <taxon>Eukaryota</taxon>
        <taxon>Fungi</taxon>
        <taxon>Dikarya</taxon>
        <taxon>Ascomycota</taxon>
        <taxon>Pezizomycotina</taxon>
        <taxon>Sordariomycetes</taxon>
        <taxon>Sordariomycetidae</taxon>
        <taxon>Ophiostomatales</taxon>
        <taxon>Ophiostomataceae</taxon>
        <taxon>Sporothrix</taxon>
    </lineage>
</organism>
<keyword evidence="8 13" id="KW-0548">Nucleotidyltransferase</keyword>
<dbReference type="PANTHER" id="PTHR17490:SF16">
    <property type="entry name" value="THREONYLCARBAMOYL-AMP SYNTHASE"/>
    <property type="match status" value="1"/>
</dbReference>
<dbReference type="Pfam" id="PF01300">
    <property type="entry name" value="Sua5_yciO_yrdC"/>
    <property type="match status" value="1"/>
</dbReference>
<dbReference type="PROSITE" id="PS51163">
    <property type="entry name" value="YRDC"/>
    <property type="match status" value="1"/>
</dbReference>
<feature type="compositionally biased region" description="Low complexity" evidence="14">
    <location>
        <begin position="20"/>
        <end position="30"/>
    </location>
</feature>
<comment type="similarity">
    <text evidence="2 13">Belongs to the SUA5 family.</text>
</comment>
<comment type="catalytic activity">
    <reaction evidence="12 13">
        <text>L-threonine + hydrogencarbonate + ATP = L-threonylcarbamoyladenylate + diphosphate + H2O</text>
        <dbReference type="Rhea" id="RHEA:36407"/>
        <dbReference type="ChEBI" id="CHEBI:15377"/>
        <dbReference type="ChEBI" id="CHEBI:17544"/>
        <dbReference type="ChEBI" id="CHEBI:30616"/>
        <dbReference type="ChEBI" id="CHEBI:33019"/>
        <dbReference type="ChEBI" id="CHEBI:57926"/>
        <dbReference type="ChEBI" id="CHEBI:73682"/>
        <dbReference type="EC" id="2.7.7.87"/>
    </reaction>
</comment>
<evidence type="ECO:0000256" key="6">
    <source>
        <dbReference type="ARBA" id="ARBA00022679"/>
    </source>
</evidence>
<evidence type="ECO:0000256" key="2">
    <source>
        <dbReference type="ARBA" id="ARBA00007663"/>
    </source>
</evidence>
<evidence type="ECO:0000256" key="8">
    <source>
        <dbReference type="ARBA" id="ARBA00022695"/>
    </source>
</evidence>
<keyword evidence="6 13" id="KW-0808">Transferase</keyword>
<comment type="function">
    <text evidence="13">Required for the formation of a threonylcarbamoyl group on adenosine at position 37 (t(6)A37) in tRNAs that read codons beginning with adenine.</text>
</comment>
<keyword evidence="17" id="KW-1185">Reference proteome</keyword>
<evidence type="ECO:0000256" key="5">
    <source>
        <dbReference type="ARBA" id="ARBA00022490"/>
    </source>
</evidence>
<evidence type="ECO:0000256" key="4">
    <source>
        <dbReference type="ARBA" id="ARBA00015492"/>
    </source>
</evidence>
<dbReference type="InterPro" id="IPR038385">
    <property type="entry name" value="Sua5/YwlC_C"/>
</dbReference>
<dbReference type="InterPro" id="IPR017945">
    <property type="entry name" value="DHBP_synth_RibB-like_a/b_dom"/>
</dbReference>
<reference evidence="16 17" key="1">
    <citation type="submission" date="2024-01" db="EMBL/GenBank/DDBJ databases">
        <authorList>
            <person name="Allen C."/>
            <person name="Tagirdzhanova G."/>
        </authorList>
    </citation>
    <scope>NUCLEOTIDE SEQUENCE [LARGE SCALE GENOMIC DNA]</scope>
</reference>
<evidence type="ECO:0000256" key="1">
    <source>
        <dbReference type="ARBA" id="ARBA00004496"/>
    </source>
</evidence>
<evidence type="ECO:0000313" key="17">
    <source>
        <dbReference type="Proteomes" id="UP001642406"/>
    </source>
</evidence>
<keyword evidence="7 13" id="KW-0819">tRNA processing</keyword>
<sequence length="430" mass="45346">MYKTRILPVPDPDSLGRYRSPTSTSPTASPLDHWDAAESAPGLDALVTAADHIRNTDVPVGFPTETVYGLGADATRSGAVRGIFSVKGRPSDNPLIVHVCDLDMLREVCNTKLPDIYRPLVDKFWPGPLTILLPVPANAKYTLAPEVTAGLSTFGARLPASPLTRTLIRLADAPLAGPSANASTRPSPTTAQHVVDDLNGRIEVVLDGGACGVGVESTVVDGLCDPPVILRPGGISLADLRSVPGWERVERAYHDVAHGGNAQKDDMTQKAEDALKPRAPGMKYKHYSPKARVVLYEGGKTPVLSREALLKDVEGAGQQASVVGVVRTSTWPALASSKAKAAAAVSNGSTKNGDGVVYHLETYSLPSGPKVLELDLGRDLPSIAHGLFSSLRDLDAQGAEVILIEGIDDGGDDMASAVMNRLRKAASEVR</sequence>
<feature type="region of interest" description="Disordered" evidence="14">
    <location>
        <begin position="1"/>
        <end position="33"/>
    </location>
</feature>
<dbReference type="Gene3D" id="3.90.870.10">
    <property type="entry name" value="DHBP synthase"/>
    <property type="match status" value="1"/>
</dbReference>
<evidence type="ECO:0000259" key="15">
    <source>
        <dbReference type="PROSITE" id="PS51163"/>
    </source>
</evidence>
<dbReference type="InterPro" id="IPR005145">
    <property type="entry name" value="Sua5_C"/>
</dbReference>
<proteinExistence type="inferred from homology"/>
<keyword evidence="10 13" id="KW-0067">ATP-binding</keyword>
<evidence type="ECO:0000256" key="14">
    <source>
        <dbReference type="SAM" id="MobiDB-lite"/>
    </source>
</evidence>
<dbReference type="Proteomes" id="UP001642406">
    <property type="component" value="Unassembled WGS sequence"/>
</dbReference>
<dbReference type="Gene3D" id="3.40.50.11030">
    <property type="entry name" value="Threonylcarbamoyl-AMP synthase, C-terminal domain"/>
    <property type="match status" value="1"/>
</dbReference>
<evidence type="ECO:0000256" key="3">
    <source>
        <dbReference type="ARBA" id="ARBA00012584"/>
    </source>
</evidence>
<dbReference type="InterPro" id="IPR010923">
    <property type="entry name" value="T(6)A37_SUA5"/>
</dbReference>
<evidence type="ECO:0000256" key="12">
    <source>
        <dbReference type="ARBA" id="ARBA00048366"/>
    </source>
</evidence>
<evidence type="ECO:0000256" key="11">
    <source>
        <dbReference type="ARBA" id="ARBA00029774"/>
    </source>
</evidence>
<feature type="domain" description="YrdC-like" evidence="15">
    <location>
        <begin position="43"/>
        <end position="235"/>
    </location>
</feature>
<evidence type="ECO:0000256" key="13">
    <source>
        <dbReference type="PIRNR" id="PIRNR004930"/>
    </source>
</evidence>
<accession>A0ABP0CI43</accession>
<protein>
    <recommendedName>
        <fullName evidence="4 13">Threonylcarbamoyl-AMP synthase</fullName>
        <shortName evidence="13">TC-AMP synthase</shortName>
        <ecNumber evidence="3 13">2.7.7.87</ecNumber>
    </recommendedName>
    <alternativeName>
        <fullName evidence="11 13">L-threonylcarbamoyladenylate synthase</fullName>
    </alternativeName>
</protein>
<evidence type="ECO:0000256" key="9">
    <source>
        <dbReference type="ARBA" id="ARBA00022741"/>
    </source>
</evidence>
<dbReference type="InterPro" id="IPR006070">
    <property type="entry name" value="Sua5-like_dom"/>
</dbReference>
<dbReference type="NCBIfam" id="TIGR00057">
    <property type="entry name" value="L-threonylcarbamoyladenylate synthase"/>
    <property type="match status" value="1"/>
</dbReference>
<dbReference type="InterPro" id="IPR050156">
    <property type="entry name" value="TC-AMP_synthase_SUA5"/>
</dbReference>
<dbReference type="PANTHER" id="PTHR17490">
    <property type="entry name" value="SUA5"/>
    <property type="match status" value="1"/>
</dbReference>
<comment type="subcellular location">
    <subcellularLocation>
        <location evidence="1 13">Cytoplasm</location>
    </subcellularLocation>
</comment>
<dbReference type="PIRSF" id="PIRSF004930">
    <property type="entry name" value="Tln_factor_SUA5"/>
    <property type="match status" value="1"/>
</dbReference>
<dbReference type="EC" id="2.7.7.87" evidence="3 13"/>
<evidence type="ECO:0000256" key="7">
    <source>
        <dbReference type="ARBA" id="ARBA00022694"/>
    </source>
</evidence>
<name>A0ABP0CI43_9PEZI</name>
<evidence type="ECO:0000313" key="16">
    <source>
        <dbReference type="EMBL" id="CAK7230864.1"/>
    </source>
</evidence>
<evidence type="ECO:0000256" key="10">
    <source>
        <dbReference type="ARBA" id="ARBA00022840"/>
    </source>
</evidence>
<dbReference type="SUPFAM" id="SSF55821">
    <property type="entry name" value="YrdC/RibB"/>
    <property type="match status" value="1"/>
</dbReference>